<protein>
    <recommendedName>
        <fullName evidence="2">Class I SAM-dependent methyltransferase</fullName>
    </recommendedName>
</protein>
<dbReference type="EMBL" id="CP132942">
    <property type="protein sequence ID" value="XCB32819.1"/>
    <property type="molecule type" value="Genomic_DNA"/>
</dbReference>
<proteinExistence type="predicted"/>
<organism evidence="1">
    <name type="scientific">Tunturiibacter psychrotolerans</name>
    <dbReference type="NCBI Taxonomy" id="3069686"/>
    <lineage>
        <taxon>Bacteria</taxon>
        <taxon>Pseudomonadati</taxon>
        <taxon>Acidobacteriota</taxon>
        <taxon>Terriglobia</taxon>
        <taxon>Terriglobales</taxon>
        <taxon>Acidobacteriaceae</taxon>
        <taxon>Tunturiibacter</taxon>
    </lineage>
</organism>
<evidence type="ECO:0000313" key="1">
    <source>
        <dbReference type="EMBL" id="XCB32819.1"/>
    </source>
</evidence>
<sequence length="330" mass="36992">MSFIDRSPILAGLNYTKGQVLNRLKLRGHLSGSTGLSMSVEDAANYARRVVADYITYGADGDPERLNGKDVLEIGPGDNLGVALLLLARGARTVTCIDGFAPNFDAEHNSHIYRSIYDGLSAAERERVHDVVTLQSDGTATVGGDRLISRYDVPIDAVATPLEARSYDIIISRAVLEHLGDLKRGWKNMVTCLRLNGEMWHKVDFRNHNLFGEIHPLYFLTISDNLWNLISRPDPTLNRLRRPTYRELAARDFHDSRCYLTHIIGESEIAPHVDSLVPGTHYNQRHLDMVQAIRPRLLKDFSDYSDEDLLVTGVFVIVRGVRTSTIPKDS</sequence>
<dbReference type="InterPro" id="IPR029063">
    <property type="entry name" value="SAM-dependent_MTases_sf"/>
</dbReference>
<dbReference type="Gene3D" id="3.40.50.150">
    <property type="entry name" value="Vaccinia Virus protein VP39"/>
    <property type="match status" value="1"/>
</dbReference>
<reference evidence="1" key="2">
    <citation type="journal article" date="2024" name="Environ. Microbiol.">
        <title>Genome analysis and description of Tunturibacter gen. nov. expands the diversity of Terriglobia in tundra soils.</title>
        <authorList>
            <person name="Messyasz A."/>
            <person name="Mannisto M.K."/>
            <person name="Kerkhof L.J."/>
            <person name="Haggblom M.M."/>
        </authorList>
    </citation>
    <scope>NUCLEOTIDE SEQUENCE</scope>
    <source>
        <strain evidence="1">X5P6</strain>
    </source>
</reference>
<name>A0AAU7ZPC9_9BACT</name>
<gene>
    <name evidence="1" type="ORF">RBB77_20720</name>
</gene>
<accession>A0AAU7ZPC9</accession>
<dbReference type="Pfam" id="PF13489">
    <property type="entry name" value="Methyltransf_23"/>
    <property type="match status" value="1"/>
</dbReference>
<reference evidence="1" key="1">
    <citation type="submission" date="2023-08" db="EMBL/GenBank/DDBJ databases">
        <authorList>
            <person name="Messyasz A."/>
            <person name="Mannisto M.K."/>
            <person name="Kerkhof L.J."/>
            <person name="Haggblom M."/>
        </authorList>
    </citation>
    <scope>NUCLEOTIDE SEQUENCE</scope>
    <source>
        <strain evidence="1">X5P6</strain>
    </source>
</reference>
<dbReference type="RefSeq" id="WP_353063657.1">
    <property type="nucleotide sequence ID" value="NZ_CP132942.1"/>
</dbReference>
<dbReference type="AlphaFoldDB" id="A0AAU7ZPC9"/>
<dbReference type="KEGG" id="tpsc:RBB77_20720"/>
<dbReference type="SUPFAM" id="SSF53335">
    <property type="entry name" value="S-adenosyl-L-methionine-dependent methyltransferases"/>
    <property type="match status" value="1"/>
</dbReference>
<evidence type="ECO:0008006" key="2">
    <source>
        <dbReference type="Google" id="ProtNLM"/>
    </source>
</evidence>